<proteinExistence type="inferred from homology"/>
<dbReference type="GO" id="GO:0005886">
    <property type="term" value="C:plasma membrane"/>
    <property type="evidence" value="ECO:0007669"/>
    <property type="project" value="TreeGrafter"/>
</dbReference>
<gene>
    <name evidence="6" type="ORF">SUTH_01723</name>
</gene>
<accession>W0SFH7</accession>
<dbReference type="SUPFAM" id="SSF47336">
    <property type="entry name" value="ACP-like"/>
    <property type="match status" value="1"/>
</dbReference>
<dbReference type="FunFam" id="3.40.50.12780:FF:000013">
    <property type="entry name" value="Long-chain-fatty-acid--AMP ligase FadD32"/>
    <property type="match status" value="1"/>
</dbReference>
<dbReference type="InterPro" id="IPR002123">
    <property type="entry name" value="Plipid/glycerol_acylTrfase"/>
</dbReference>
<evidence type="ECO:0000259" key="5">
    <source>
        <dbReference type="PROSITE" id="PS50075"/>
    </source>
</evidence>
<dbReference type="PROSITE" id="PS50075">
    <property type="entry name" value="CARRIER"/>
    <property type="match status" value="1"/>
</dbReference>
<feature type="domain" description="Carrier" evidence="5">
    <location>
        <begin position="8"/>
        <end position="86"/>
    </location>
</feature>
<keyword evidence="2" id="KW-0596">Phosphopantetheine</keyword>
<keyword evidence="7" id="KW-1185">Reference proteome</keyword>
<dbReference type="InterPro" id="IPR045851">
    <property type="entry name" value="AMP-bd_C_sf"/>
</dbReference>
<evidence type="ECO:0000313" key="6">
    <source>
        <dbReference type="EMBL" id="BAO29515.1"/>
    </source>
</evidence>
<evidence type="ECO:0000256" key="3">
    <source>
        <dbReference type="ARBA" id="ARBA00022553"/>
    </source>
</evidence>
<organism evidence="6 7">
    <name type="scientific">Sulfuritalea hydrogenivorans sk43H</name>
    <dbReference type="NCBI Taxonomy" id="1223802"/>
    <lineage>
        <taxon>Bacteria</taxon>
        <taxon>Pseudomonadati</taxon>
        <taxon>Pseudomonadota</taxon>
        <taxon>Betaproteobacteria</taxon>
        <taxon>Nitrosomonadales</taxon>
        <taxon>Sterolibacteriaceae</taxon>
        <taxon>Sulfuritalea</taxon>
    </lineage>
</organism>
<dbReference type="STRING" id="1223802.SUTH_01723"/>
<dbReference type="GO" id="GO:0016746">
    <property type="term" value="F:acyltransferase activity"/>
    <property type="evidence" value="ECO:0007669"/>
    <property type="project" value="InterPro"/>
</dbReference>
<dbReference type="PANTHER" id="PTHR22754">
    <property type="entry name" value="DISCO-INTERACTING PROTEIN 2 DIP2 -RELATED"/>
    <property type="match status" value="1"/>
</dbReference>
<dbReference type="PROSITE" id="PS00455">
    <property type="entry name" value="AMP_BINDING"/>
    <property type="match status" value="1"/>
</dbReference>
<sequence length="934" mass="99959">MEPASTAEPSAQLLSIVDRLVAEVRPGTRSQARLDSALDKDLGLDSLARVELLARIEQAFGVRLPDDLLGSAETPRDLLRAVAAGTPAGGGDALDQAQWEAPAPVEEGKPEHATTLVEVLQWHARRHPERPHVFFQRSASDTDTFSYGQLLATAREVAAGLRGIGVAPGQCVALMLPTGLEFFQSFYGILLAGAVPVPIYPPTRPGQIEDHLRRQAGILQNCEAVALISFDAARLVARILSGLVPSLREVTTPEELRDAGRGAAPAADHRGHAGEIAFIQYTSGSTGNPKGVTLDHGNLLANIRAWGQAVALTPADVVVSWLPLYHDMGLIGAWLGSLYHACPLVLMSPLDFLARPERWLWAIHQHRGTVTAAPNFAFELCLRHLDPARLQGLDLSSWRYAANGAEPVAAETLARFTAAFHPYGFRAEALAPVYGLAECSVGLAVSPPGRGPLIDRVQREALAAGSALPAAPDDINALQLVACGLPLPEHEVRIVDDGGAELPPRRVGRLEFRGPSATRGYYRNAEASAKLIRDGWLDSGDLAYLADGDIFITGRIKDMIIRGGRNLYPYELEEAVGGIPGVRRGCVAVFGVPVAGQGTEKLVVVAETRETRAAAREELVRRINGLTVDLLGTPPDDVVLAPLHAVLKTSSGKIRRAATREIYCGEGFAGGGRALWLQVVRLGLAGFRQGAVASIRRSGELLYGAYAWSIYGLLAPPAAAGILLLPDPALRWRFAHAIARTCVRLCGVRLQVDGLEHWPPQAGVLVANHASYVDSIVLAATLPQPVAFVAKQELAAHPLAGPLLRRLGAAFVERFDARQGVDDVRRLADVAGTRSLFFFAEGTFTRQKGLRPFRLGAFQIAVQNRLAVTPVVLAGTRDVLRDESWLPRCGAVRVSIGAPIAPAGEGWQAALQLRDATRAAILRDCGEPDLDGTP</sequence>
<dbReference type="InterPro" id="IPR020845">
    <property type="entry name" value="AMP-binding_CS"/>
</dbReference>
<dbReference type="PANTHER" id="PTHR22754:SF32">
    <property type="entry name" value="DISCO-INTERACTING PROTEIN 2"/>
    <property type="match status" value="1"/>
</dbReference>
<dbReference type="OrthoDB" id="6297021at2"/>
<dbReference type="Pfam" id="PF00501">
    <property type="entry name" value="AMP-binding"/>
    <property type="match status" value="1"/>
</dbReference>
<dbReference type="EMBL" id="AP012547">
    <property type="protein sequence ID" value="BAO29515.1"/>
    <property type="molecule type" value="Genomic_DNA"/>
</dbReference>
<keyword evidence="3" id="KW-0597">Phosphoprotein</keyword>
<dbReference type="RefSeq" id="WP_041098570.1">
    <property type="nucleotide sequence ID" value="NZ_AP012547.1"/>
</dbReference>
<evidence type="ECO:0000256" key="2">
    <source>
        <dbReference type="ARBA" id="ARBA00022450"/>
    </source>
</evidence>
<dbReference type="Gene3D" id="3.40.50.12780">
    <property type="entry name" value="N-terminal domain of ligase-like"/>
    <property type="match status" value="1"/>
</dbReference>
<dbReference type="SMART" id="SM00563">
    <property type="entry name" value="PlsC"/>
    <property type="match status" value="1"/>
</dbReference>
<reference evidence="6 7" key="1">
    <citation type="journal article" date="2014" name="Syst. Appl. Microbiol.">
        <title>Complete genomes of freshwater sulfur oxidizers Sulfuricella denitrificans skB26 and Sulfuritalea hydrogenivorans sk43H: genetic insights into the sulfur oxidation pathway of betaproteobacteria.</title>
        <authorList>
            <person name="Watanabe T."/>
            <person name="Kojima H."/>
            <person name="Fukui M."/>
        </authorList>
    </citation>
    <scope>NUCLEOTIDE SEQUENCE [LARGE SCALE GENOMIC DNA]</scope>
    <source>
        <strain evidence="6">DSM22779</strain>
    </source>
</reference>
<name>W0SFH7_9PROT</name>
<keyword evidence="4" id="KW-0436">Ligase</keyword>
<dbReference type="Gene3D" id="3.30.300.30">
    <property type="match status" value="1"/>
</dbReference>
<dbReference type="AlphaFoldDB" id="W0SFH7"/>
<dbReference type="SMART" id="SM00823">
    <property type="entry name" value="PKS_PP"/>
    <property type="match status" value="1"/>
</dbReference>
<dbReference type="Proteomes" id="UP000031637">
    <property type="component" value="Chromosome"/>
</dbReference>
<protein>
    <recommendedName>
        <fullName evidence="5">Carrier domain-containing protein</fullName>
    </recommendedName>
</protein>
<dbReference type="Gene3D" id="1.10.1200.10">
    <property type="entry name" value="ACP-like"/>
    <property type="match status" value="1"/>
</dbReference>
<dbReference type="InterPro" id="IPR000873">
    <property type="entry name" value="AMP-dep_synth/lig_dom"/>
</dbReference>
<dbReference type="GO" id="GO:0006633">
    <property type="term" value="P:fatty acid biosynthetic process"/>
    <property type="evidence" value="ECO:0007669"/>
    <property type="project" value="TreeGrafter"/>
</dbReference>
<dbReference type="InterPro" id="IPR009081">
    <property type="entry name" value="PP-bd_ACP"/>
</dbReference>
<dbReference type="SUPFAM" id="SSF56801">
    <property type="entry name" value="Acetyl-CoA synthetase-like"/>
    <property type="match status" value="1"/>
</dbReference>
<dbReference type="Pfam" id="PF01553">
    <property type="entry name" value="Acyltransferase"/>
    <property type="match status" value="1"/>
</dbReference>
<dbReference type="SUPFAM" id="SSF69593">
    <property type="entry name" value="Glycerol-3-phosphate (1)-acyltransferase"/>
    <property type="match status" value="1"/>
</dbReference>
<dbReference type="GO" id="GO:0031177">
    <property type="term" value="F:phosphopantetheine binding"/>
    <property type="evidence" value="ECO:0007669"/>
    <property type="project" value="InterPro"/>
</dbReference>
<evidence type="ECO:0000313" key="7">
    <source>
        <dbReference type="Proteomes" id="UP000031637"/>
    </source>
</evidence>
<dbReference type="GO" id="GO:0071766">
    <property type="term" value="P:Actinobacterium-type cell wall biogenesis"/>
    <property type="evidence" value="ECO:0007669"/>
    <property type="project" value="UniProtKB-ARBA"/>
</dbReference>
<evidence type="ECO:0000256" key="4">
    <source>
        <dbReference type="ARBA" id="ARBA00022598"/>
    </source>
</evidence>
<dbReference type="CDD" id="cd07989">
    <property type="entry name" value="LPLAT_AGPAT-like"/>
    <property type="match status" value="1"/>
</dbReference>
<dbReference type="CDD" id="cd05931">
    <property type="entry name" value="FAAL"/>
    <property type="match status" value="1"/>
</dbReference>
<dbReference type="InterPro" id="IPR036736">
    <property type="entry name" value="ACP-like_sf"/>
</dbReference>
<dbReference type="GO" id="GO:0016874">
    <property type="term" value="F:ligase activity"/>
    <property type="evidence" value="ECO:0007669"/>
    <property type="project" value="UniProtKB-KW"/>
</dbReference>
<dbReference type="GO" id="GO:0070566">
    <property type="term" value="F:adenylyltransferase activity"/>
    <property type="evidence" value="ECO:0007669"/>
    <property type="project" value="TreeGrafter"/>
</dbReference>
<dbReference type="InterPro" id="IPR042099">
    <property type="entry name" value="ANL_N_sf"/>
</dbReference>
<dbReference type="InterPro" id="IPR020806">
    <property type="entry name" value="PKS_PP-bd"/>
</dbReference>
<dbReference type="KEGG" id="shd:SUTH_01723"/>
<dbReference type="HOGENOM" id="CLU_000022_23_5_4"/>
<evidence type="ECO:0000256" key="1">
    <source>
        <dbReference type="ARBA" id="ARBA00006432"/>
    </source>
</evidence>
<comment type="similarity">
    <text evidence="1">Belongs to the ATP-dependent AMP-binding enzyme family.</text>
</comment>
<dbReference type="InterPro" id="IPR040097">
    <property type="entry name" value="FAAL/FAAC"/>
</dbReference>
<dbReference type="Pfam" id="PF00550">
    <property type="entry name" value="PP-binding"/>
    <property type="match status" value="1"/>
</dbReference>